<protein>
    <submittedName>
        <fullName evidence="3">Helix-turn-helix transcriptional regulator</fullName>
    </submittedName>
</protein>
<evidence type="ECO:0000256" key="1">
    <source>
        <dbReference type="SAM" id="MobiDB-lite"/>
    </source>
</evidence>
<organism evidence="3 4">
    <name type="scientific">Streptomyces albiaxialis</name>
    <dbReference type="NCBI Taxonomy" id="329523"/>
    <lineage>
        <taxon>Bacteria</taxon>
        <taxon>Bacillati</taxon>
        <taxon>Actinomycetota</taxon>
        <taxon>Actinomycetes</taxon>
        <taxon>Kitasatosporales</taxon>
        <taxon>Streptomycetaceae</taxon>
        <taxon>Streptomyces</taxon>
    </lineage>
</organism>
<proteinExistence type="predicted"/>
<feature type="region of interest" description="Disordered" evidence="1">
    <location>
        <begin position="1"/>
        <end position="53"/>
    </location>
</feature>
<keyword evidence="4" id="KW-1185">Reference proteome</keyword>
<dbReference type="InterPro" id="IPR043917">
    <property type="entry name" value="DUF5753"/>
</dbReference>
<evidence type="ECO:0000313" key="4">
    <source>
        <dbReference type="Proteomes" id="UP001500016"/>
    </source>
</evidence>
<dbReference type="CDD" id="cd00093">
    <property type="entry name" value="HTH_XRE"/>
    <property type="match status" value="1"/>
</dbReference>
<dbReference type="InterPro" id="IPR001387">
    <property type="entry name" value="Cro/C1-type_HTH"/>
</dbReference>
<reference evidence="4" key="1">
    <citation type="journal article" date="2019" name="Int. J. Syst. Evol. Microbiol.">
        <title>The Global Catalogue of Microorganisms (GCM) 10K type strain sequencing project: providing services to taxonomists for standard genome sequencing and annotation.</title>
        <authorList>
            <consortium name="The Broad Institute Genomics Platform"/>
            <consortium name="The Broad Institute Genome Sequencing Center for Infectious Disease"/>
            <person name="Wu L."/>
            <person name="Ma J."/>
        </authorList>
    </citation>
    <scope>NUCLEOTIDE SEQUENCE [LARGE SCALE GENOMIC DNA]</scope>
    <source>
        <strain evidence="4">JCM 15478</strain>
    </source>
</reference>
<dbReference type="InterPro" id="IPR010982">
    <property type="entry name" value="Lambda_DNA-bd_dom_sf"/>
</dbReference>
<evidence type="ECO:0000313" key="3">
    <source>
        <dbReference type="EMBL" id="GAA2093445.1"/>
    </source>
</evidence>
<dbReference type="PROSITE" id="PS50943">
    <property type="entry name" value="HTH_CROC1"/>
    <property type="match status" value="1"/>
</dbReference>
<dbReference type="EMBL" id="BAAAPE010000015">
    <property type="protein sequence ID" value="GAA2093445.1"/>
    <property type="molecule type" value="Genomic_DNA"/>
</dbReference>
<dbReference type="Gene3D" id="1.10.260.40">
    <property type="entry name" value="lambda repressor-like DNA-binding domains"/>
    <property type="match status" value="1"/>
</dbReference>
<evidence type="ECO:0000259" key="2">
    <source>
        <dbReference type="PROSITE" id="PS50943"/>
    </source>
</evidence>
<accession>A0ABP5I7V4</accession>
<dbReference type="Pfam" id="PF19054">
    <property type="entry name" value="DUF5753"/>
    <property type="match status" value="1"/>
</dbReference>
<sequence>MRLRYGSGGMRITDVTGGEGGAGGGLRERTEGTRRAERTWGTERTREGGTSPAVPRLVLGTRLRRLREAQYITRAEAGEAIRVPPSRIAELEHGRTGFPRRDVADLLTIYGVTDEGERAVLEALTDEANTPGWWQAYAGAVPSWLHTYIGLEQAASVIRSYEVQFVPGLLQTREYARAVIELAHADESETGLQRRVALRMRRQQILYGPRSPHVWAVIDEAALRRPVGGTAIMRAQLRHLIAVSDLPHVTVQVMPFSAGGHAAAGGPVTLLRMPVAELPDVVYLEQLNGASYLEGASDIETYRHVVDCLVTRSEPPAASREMLHRIAQEMD</sequence>
<dbReference type="Pfam" id="PF13560">
    <property type="entry name" value="HTH_31"/>
    <property type="match status" value="1"/>
</dbReference>
<gene>
    <name evidence="3" type="ORF">GCM10009801_60640</name>
</gene>
<dbReference type="Proteomes" id="UP001500016">
    <property type="component" value="Unassembled WGS sequence"/>
</dbReference>
<dbReference type="SUPFAM" id="SSF47413">
    <property type="entry name" value="lambda repressor-like DNA-binding domains"/>
    <property type="match status" value="1"/>
</dbReference>
<feature type="compositionally biased region" description="Basic and acidic residues" evidence="1">
    <location>
        <begin position="26"/>
        <end position="47"/>
    </location>
</feature>
<comment type="caution">
    <text evidence="3">The sequence shown here is derived from an EMBL/GenBank/DDBJ whole genome shotgun (WGS) entry which is preliminary data.</text>
</comment>
<feature type="domain" description="HTH cro/C1-type" evidence="2">
    <location>
        <begin position="63"/>
        <end position="118"/>
    </location>
</feature>
<dbReference type="SMART" id="SM00530">
    <property type="entry name" value="HTH_XRE"/>
    <property type="match status" value="1"/>
</dbReference>
<name>A0ABP5I7V4_9ACTN</name>